<dbReference type="Pfam" id="PF08568">
    <property type="entry name" value="Kinetochor_Ybp2"/>
    <property type="match status" value="1"/>
</dbReference>
<reference evidence="1 2" key="1">
    <citation type="submission" date="2017-04" db="EMBL/GenBank/DDBJ databases">
        <title>Genome sequencing of [Candida] sorbophila.</title>
        <authorList>
            <person name="Ahn J.O."/>
        </authorList>
    </citation>
    <scope>NUCLEOTIDE SEQUENCE [LARGE SCALE GENOMIC DNA]</scope>
    <source>
        <strain evidence="1 2">DS02</strain>
    </source>
</reference>
<dbReference type="Proteomes" id="UP000238350">
    <property type="component" value="Unassembled WGS sequence"/>
</dbReference>
<protein>
    <submittedName>
        <fullName evidence="1">CAP1-binding-protein</fullName>
    </submittedName>
</protein>
<evidence type="ECO:0000313" key="1">
    <source>
        <dbReference type="EMBL" id="PRT54891.1"/>
    </source>
</evidence>
<dbReference type="STRING" id="45607.A0A2T0FIR2"/>
<dbReference type="PANTHER" id="PTHR28020:SF1">
    <property type="entry name" value="YAP1-BINDING PROTEIN 1-RELATED"/>
    <property type="match status" value="1"/>
</dbReference>
<dbReference type="InterPro" id="IPR040347">
    <property type="entry name" value="YBP1/2"/>
</dbReference>
<dbReference type="PANTHER" id="PTHR28020">
    <property type="entry name" value="YAP1-BINDING PROTEIN 1-RELATED"/>
    <property type="match status" value="1"/>
</dbReference>
<comment type="caution">
    <text evidence="1">The sequence shown here is derived from an EMBL/GenBank/DDBJ whole genome shotgun (WGS) entry which is preliminary data.</text>
</comment>
<dbReference type="AlphaFoldDB" id="A0A2T0FIR2"/>
<dbReference type="EMBL" id="NDIQ01000021">
    <property type="protein sequence ID" value="PRT54891.1"/>
    <property type="molecule type" value="Genomic_DNA"/>
</dbReference>
<organism evidence="1 2">
    <name type="scientific">Wickerhamiella sorbophila</name>
    <dbReference type="NCBI Taxonomy" id="45607"/>
    <lineage>
        <taxon>Eukaryota</taxon>
        <taxon>Fungi</taxon>
        <taxon>Dikarya</taxon>
        <taxon>Ascomycota</taxon>
        <taxon>Saccharomycotina</taxon>
        <taxon>Dipodascomycetes</taxon>
        <taxon>Dipodascales</taxon>
        <taxon>Trichomonascaceae</taxon>
        <taxon>Wickerhamiella</taxon>
    </lineage>
</organism>
<evidence type="ECO:0000313" key="2">
    <source>
        <dbReference type="Proteomes" id="UP000238350"/>
    </source>
</evidence>
<sequence length="616" mass="68670">MAESTTSDAAIGTIIEVIIDAGALAVETGDFLSYATVLDLRIGAASNYTAEQACQVLGALYSTMQKYPKLTYGVGWDLPALLLPFIDICEPGVGREQLLPLIKEIFTLLSVEGNHKELFLKSSELMLRLSEDMEATVIEEAIESDNGANYGGEFFEPGDFSVRAANYQASTAEEHHEARLRDFKFKMLYELMRLSLASIETEHPSRFFKSAATTLLTVASDPDCDIPSLTIHLRHLFLLGRDFAMQLDGVSEAEIGLTANLLKNYVSHAAEVTMDRVSIKWADRLYYQIVNKIALCPAKSRDAAYHISLYNERINEAMSRLAQLAQSFDLELDDAWPDIVMEASKSIVTSLDDEPEDILESPSTAGLLLLATQTHFDGTRRAKLPFSKIVEAITQLSDCIPHSLGVRDAMLYWILWSSVCVQPEEVRALERDVFCRYLQVTLCIANNVTRKTRHIAYSVVTKLLRLQSPGISYDFLIDTFENCPYDTVLDSAVQMLKVLLTGKLKCQIGTDQGASKEIVCNSSNPENLLVLDDKKRAQILDIVSTNFNDFIYSGEAAPLLMSWLNFLTVIDLDDDRVQEIVEKLKKHVTVKGNELSANLVALINMAIESLEKARFK</sequence>
<dbReference type="OrthoDB" id="5396786at2759"/>
<dbReference type="InterPro" id="IPR013877">
    <property type="entry name" value="YAP-bd/ALF4/Glomulin"/>
</dbReference>
<dbReference type="GeneID" id="36516259"/>
<dbReference type="GO" id="GO:0034599">
    <property type="term" value="P:cellular response to oxidative stress"/>
    <property type="evidence" value="ECO:0007669"/>
    <property type="project" value="InterPro"/>
</dbReference>
<keyword evidence="2" id="KW-1185">Reference proteome</keyword>
<gene>
    <name evidence="1" type="ORF">B9G98_02511</name>
</gene>
<accession>A0A2T0FIR2</accession>
<dbReference type="RefSeq" id="XP_024664836.1">
    <property type="nucleotide sequence ID" value="XM_024809068.1"/>
</dbReference>
<proteinExistence type="predicted"/>
<dbReference type="GO" id="GO:0005737">
    <property type="term" value="C:cytoplasm"/>
    <property type="evidence" value="ECO:0007669"/>
    <property type="project" value="TreeGrafter"/>
</dbReference>
<name>A0A2T0FIR2_9ASCO</name>